<evidence type="ECO:0000256" key="3">
    <source>
        <dbReference type="ARBA" id="ARBA00023125"/>
    </source>
</evidence>
<feature type="DNA-binding region" description="H-T-H motif" evidence="5">
    <location>
        <begin position="29"/>
        <end position="48"/>
    </location>
</feature>
<dbReference type="GO" id="GO:0003700">
    <property type="term" value="F:DNA-binding transcription factor activity"/>
    <property type="evidence" value="ECO:0007669"/>
    <property type="project" value="TreeGrafter"/>
</dbReference>
<dbReference type="Pfam" id="PF00440">
    <property type="entry name" value="TetR_N"/>
    <property type="match status" value="1"/>
</dbReference>
<dbReference type="AlphaFoldDB" id="A0A923IYI0"/>
<comment type="caution">
    <text evidence="7">The sequence shown here is derived from an EMBL/GenBank/DDBJ whole genome shotgun (WGS) entry which is preliminary data.</text>
</comment>
<protein>
    <submittedName>
        <fullName evidence="7">AcrR family transcriptional regulator</fullName>
    </submittedName>
</protein>
<dbReference type="Gene3D" id="1.10.357.10">
    <property type="entry name" value="Tetracycline Repressor, domain 2"/>
    <property type="match status" value="1"/>
</dbReference>
<keyword evidence="3 5" id="KW-0238">DNA-binding</keyword>
<evidence type="ECO:0000259" key="6">
    <source>
        <dbReference type="PROSITE" id="PS50977"/>
    </source>
</evidence>
<dbReference type="PANTHER" id="PTHR30055:SF175">
    <property type="entry name" value="HTH-TYPE TRANSCRIPTIONAL REPRESSOR KSTR2"/>
    <property type="match status" value="1"/>
</dbReference>
<dbReference type="EMBL" id="JACHMK010000001">
    <property type="protein sequence ID" value="MBB6335528.1"/>
    <property type="molecule type" value="Genomic_DNA"/>
</dbReference>
<dbReference type="SUPFAM" id="SSF46689">
    <property type="entry name" value="Homeodomain-like"/>
    <property type="match status" value="1"/>
</dbReference>
<evidence type="ECO:0000256" key="2">
    <source>
        <dbReference type="ARBA" id="ARBA00023015"/>
    </source>
</evidence>
<dbReference type="RefSeq" id="WP_184453950.1">
    <property type="nucleotide sequence ID" value="NZ_JACHMK010000001.1"/>
</dbReference>
<evidence type="ECO:0000313" key="7">
    <source>
        <dbReference type="EMBL" id="MBB6335528.1"/>
    </source>
</evidence>
<organism evidence="7 8">
    <name type="scientific">Schaalia hyovaginalis</name>
    <dbReference type="NCBI Taxonomy" id="29316"/>
    <lineage>
        <taxon>Bacteria</taxon>
        <taxon>Bacillati</taxon>
        <taxon>Actinomycetota</taxon>
        <taxon>Actinomycetes</taxon>
        <taxon>Actinomycetales</taxon>
        <taxon>Actinomycetaceae</taxon>
        <taxon>Schaalia</taxon>
    </lineage>
</organism>
<dbReference type="SUPFAM" id="SSF48498">
    <property type="entry name" value="Tetracyclin repressor-like, C-terminal domain"/>
    <property type="match status" value="1"/>
</dbReference>
<evidence type="ECO:0000256" key="1">
    <source>
        <dbReference type="ARBA" id="ARBA00022491"/>
    </source>
</evidence>
<keyword evidence="8" id="KW-1185">Reference proteome</keyword>
<reference evidence="7" key="1">
    <citation type="submission" date="2020-08" db="EMBL/GenBank/DDBJ databases">
        <title>Sequencing the genomes of 1000 actinobacteria strains.</title>
        <authorList>
            <person name="Klenk H.-P."/>
        </authorList>
    </citation>
    <scope>NUCLEOTIDE SEQUENCE</scope>
    <source>
        <strain evidence="7">DSM 10695</strain>
    </source>
</reference>
<dbReference type="InterPro" id="IPR009057">
    <property type="entry name" value="Homeodomain-like_sf"/>
</dbReference>
<dbReference type="InterPro" id="IPR050109">
    <property type="entry name" value="HTH-type_TetR-like_transc_reg"/>
</dbReference>
<dbReference type="Proteomes" id="UP000617426">
    <property type="component" value="Unassembled WGS sequence"/>
</dbReference>
<dbReference type="GO" id="GO:0000976">
    <property type="term" value="F:transcription cis-regulatory region binding"/>
    <property type="evidence" value="ECO:0007669"/>
    <property type="project" value="TreeGrafter"/>
</dbReference>
<name>A0A923IYI0_9ACTO</name>
<keyword evidence="2" id="KW-0805">Transcription regulation</keyword>
<gene>
    <name evidence="7" type="ORF">HD592_002093</name>
</gene>
<proteinExistence type="predicted"/>
<evidence type="ECO:0000313" key="8">
    <source>
        <dbReference type="Proteomes" id="UP000617426"/>
    </source>
</evidence>
<sequence>MPRVKSEELRTRCLDGAILLMTEIGPKFTMSELASALKISKKTLYVYFSDKEDLLLGAVDRWFDQVKVAERAILEDDGLSTLEKMRRIIAVQPAQYPLLSWSEVAPMTTKYPRVYDRVLQRLETEWEPTIGLMEHGIATGEFRRFDVDMARALIEGAFEYLLTHPLKREHWHRYLEEMVDIVIFGVAARGDDEEKE</sequence>
<evidence type="ECO:0000256" key="4">
    <source>
        <dbReference type="ARBA" id="ARBA00023163"/>
    </source>
</evidence>
<evidence type="ECO:0000256" key="5">
    <source>
        <dbReference type="PROSITE-ProRule" id="PRU00335"/>
    </source>
</evidence>
<accession>A0A923IYI0</accession>
<keyword evidence="4" id="KW-0804">Transcription</keyword>
<dbReference type="Gene3D" id="1.10.10.60">
    <property type="entry name" value="Homeodomain-like"/>
    <property type="match status" value="1"/>
</dbReference>
<dbReference type="InterPro" id="IPR036271">
    <property type="entry name" value="Tet_transcr_reg_TetR-rel_C_sf"/>
</dbReference>
<dbReference type="InterPro" id="IPR001647">
    <property type="entry name" value="HTH_TetR"/>
</dbReference>
<dbReference type="PROSITE" id="PS50977">
    <property type="entry name" value="HTH_TETR_2"/>
    <property type="match status" value="1"/>
</dbReference>
<feature type="domain" description="HTH tetR-type" evidence="6">
    <location>
        <begin position="7"/>
        <end position="66"/>
    </location>
</feature>
<keyword evidence="1" id="KW-0678">Repressor</keyword>
<dbReference type="PANTHER" id="PTHR30055">
    <property type="entry name" value="HTH-TYPE TRANSCRIPTIONAL REGULATOR RUTR"/>
    <property type="match status" value="1"/>
</dbReference>